<keyword evidence="1" id="KW-0808">Transferase</keyword>
<proteinExistence type="predicted"/>
<dbReference type="PANTHER" id="PTHR21485:SF6">
    <property type="entry name" value="N-ACYLNEURAMINATE CYTIDYLYLTRANSFERASE-RELATED"/>
    <property type="match status" value="1"/>
</dbReference>
<gene>
    <name evidence="1" type="ORF">ACFSKO_14580</name>
</gene>
<keyword evidence="2" id="KW-1185">Reference proteome</keyword>
<dbReference type="RefSeq" id="WP_380252899.1">
    <property type="nucleotide sequence ID" value="NZ_JBHUII010000007.1"/>
</dbReference>
<dbReference type="Pfam" id="PF02348">
    <property type="entry name" value="CTP_transf_3"/>
    <property type="match status" value="1"/>
</dbReference>
<dbReference type="Gene3D" id="3.90.550.10">
    <property type="entry name" value="Spore Coat Polysaccharide Biosynthesis Protein SpsA, Chain A"/>
    <property type="match status" value="1"/>
</dbReference>
<dbReference type="SUPFAM" id="SSF53448">
    <property type="entry name" value="Nucleotide-diphospho-sugar transferases"/>
    <property type="match status" value="1"/>
</dbReference>
<dbReference type="InterPro" id="IPR003329">
    <property type="entry name" value="Cytidylyl_trans"/>
</dbReference>
<dbReference type="Proteomes" id="UP001597294">
    <property type="component" value="Unassembled WGS sequence"/>
</dbReference>
<dbReference type="PANTHER" id="PTHR21485">
    <property type="entry name" value="HAD SUPERFAMILY MEMBERS CMAS AND KDSC"/>
    <property type="match status" value="1"/>
</dbReference>
<dbReference type="EMBL" id="JBHUII010000007">
    <property type="protein sequence ID" value="MFD2206854.1"/>
    <property type="molecule type" value="Genomic_DNA"/>
</dbReference>
<name>A0ABW5BMK4_9PROT</name>
<evidence type="ECO:0000313" key="2">
    <source>
        <dbReference type="Proteomes" id="UP001597294"/>
    </source>
</evidence>
<comment type="caution">
    <text evidence="1">The sequence shown here is derived from an EMBL/GenBank/DDBJ whole genome shotgun (WGS) entry which is preliminary data.</text>
</comment>
<reference evidence="2" key="1">
    <citation type="journal article" date="2019" name="Int. J. Syst. Evol. Microbiol.">
        <title>The Global Catalogue of Microorganisms (GCM) 10K type strain sequencing project: providing services to taxonomists for standard genome sequencing and annotation.</title>
        <authorList>
            <consortium name="The Broad Institute Genomics Platform"/>
            <consortium name="The Broad Institute Genome Sequencing Center for Infectious Disease"/>
            <person name="Wu L."/>
            <person name="Ma J."/>
        </authorList>
    </citation>
    <scope>NUCLEOTIDE SEQUENCE [LARGE SCALE GENOMIC DNA]</scope>
    <source>
        <strain evidence="2">CGMCC 4.7192</strain>
    </source>
</reference>
<dbReference type="InterPro" id="IPR029044">
    <property type="entry name" value="Nucleotide-diphossugar_trans"/>
</dbReference>
<accession>A0ABW5BMK4</accession>
<keyword evidence="1" id="KW-0548">Nucleotidyltransferase</keyword>
<sequence length="235" mass="25986">MRRLAIIPARGGSKRIPKKNIRDFCGKPMIGHILETAQDSGLFNVIHVSTDCEEVNAVASELGFKPDFSRPSELADDYTPLIPVLRFVVNAYQKRGQEFDQVWMFFPCAPLISIQDLRGIQRLFDAHGGRCSVITVGAYAAPIERGYKRSDDGALTPLNPEKFTVRTQDLSETYFEAGACAVFSATRILGSEGYGSNLDYVGYILPKSKAIDIDDDDDWKVAEAIFLGMHKAGKS</sequence>
<dbReference type="GO" id="GO:0016779">
    <property type="term" value="F:nucleotidyltransferase activity"/>
    <property type="evidence" value="ECO:0007669"/>
    <property type="project" value="UniProtKB-KW"/>
</dbReference>
<protein>
    <submittedName>
        <fullName evidence="1">Cytidylyltransferase domain-containing protein</fullName>
    </submittedName>
</protein>
<dbReference type="InterPro" id="IPR050793">
    <property type="entry name" value="CMP-NeuNAc_synthase"/>
</dbReference>
<organism evidence="1 2">
    <name type="scientific">Kiloniella antarctica</name>
    <dbReference type="NCBI Taxonomy" id="1550907"/>
    <lineage>
        <taxon>Bacteria</taxon>
        <taxon>Pseudomonadati</taxon>
        <taxon>Pseudomonadota</taxon>
        <taxon>Alphaproteobacteria</taxon>
        <taxon>Rhodospirillales</taxon>
        <taxon>Kiloniellaceae</taxon>
        <taxon>Kiloniella</taxon>
    </lineage>
</organism>
<dbReference type="CDD" id="cd02513">
    <property type="entry name" value="CMP-NeuAc_Synthase"/>
    <property type="match status" value="1"/>
</dbReference>
<evidence type="ECO:0000313" key="1">
    <source>
        <dbReference type="EMBL" id="MFD2206854.1"/>
    </source>
</evidence>